<dbReference type="PANTHER" id="PTHR12582">
    <property type="entry name" value="NETRIN RECEPTOR UNC5"/>
    <property type="match status" value="1"/>
</dbReference>
<dbReference type="InterPro" id="IPR033772">
    <property type="entry name" value="UPA"/>
</dbReference>
<dbReference type="AlphaFoldDB" id="A0A3M6TFZ3"/>
<dbReference type="PANTHER" id="PTHR12582:SF47">
    <property type="entry name" value="NETRIN RECEPTOR UNC-5"/>
    <property type="match status" value="1"/>
</dbReference>
<accession>A0A3M6TFZ3</accession>
<dbReference type="GO" id="GO:0016020">
    <property type="term" value="C:membrane"/>
    <property type="evidence" value="ECO:0007669"/>
    <property type="project" value="InterPro"/>
</dbReference>
<dbReference type="OrthoDB" id="5972804at2759"/>
<evidence type="ECO:0000259" key="2">
    <source>
        <dbReference type="Pfam" id="PF17217"/>
    </source>
</evidence>
<evidence type="ECO:0000313" key="4">
    <source>
        <dbReference type="Proteomes" id="UP000275408"/>
    </source>
</evidence>
<evidence type="ECO:0000313" key="3">
    <source>
        <dbReference type="EMBL" id="RMX40229.1"/>
    </source>
</evidence>
<dbReference type="InterPro" id="IPR037936">
    <property type="entry name" value="UNC5A-D"/>
</dbReference>
<reference evidence="3 4" key="1">
    <citation type="journal article" date="2018" name="Sci. Rep.">
        <title>Comparative analysis of the Pocillopora damicornis genome highlights role of immune system in coral evolution.</title>
        <authorList>
            <person name="Cunning R."/>
            <person name="Bay R.A."/>
            <person name="Gillette P."/>
            <person name="Baker A.C."/>
            <person name="Traylor-Knowles N."/>
        </authorList>
    </citation>
    <scope>NUCLEOTIDE SEQUENCE [LARGE SCALE GENOMIC DNA]</scope>
    <source>
        <strain evidence="3">RSMAS</strain>
        <tissue evidence="3">Whole animal</tissue>
    </source>
</reference>
<protein>
    <recommendedName>
        <fullName evidence="2">UPA domain-containing protein</fullName>
    </recommendedName>
</protein>
<feature type="domain" description="UPA" evidence="2">
    <location>
        <begin position="109"/>
        <end position="232"/>
    </location>
</feature>
<dbReference type="EMBL" id="RCHS01003672">
    <property type="protein sequence ID" value="RMX40229.1"/>
    <property type="molecule type" value="Genomic_DNA"/>
</dbReference>
<comment type="caution">
    <text evidence="3">The sequence shown here is derived from an EMBL/GenBank/DDBJ whole genome shotgun (WGS) entry which is preliminary data.</text>
</comment>
<dbReference type="GO" id="GO:0005042">
    <property type="term" value="F:netrin receptor activity"/>
    <property type="evidence" value="ECO:0007669"/>
    <property type="project" value="InterPro"/>
</dbReference>
<sequence>MHPGARFQNRGFHCLVSGCYKVHKNGALPPKPTSIEHCCLMTEGNSWDILVNCRPNNNQCKREKNWKNVMEVYPDAKVERKHNNIELTLPVLTENLEVAAFGVPKKSDQKRMQMAIFGKDPTQGCNWKIRVYLIDDSKKAFEVVCEKEAEKGNRLLTTLSGLFVSNSKENIRIEFTDLDPGWQIKGENVKIIYIKDAWNSPENSANFPLCVFEVSHVDRTKQQFFCRIIVSHDDDSANTEMVAFFEQKRGVGIKPPRKRKNAPMKPPHVNHV</sequence>
<dbReference type="Pfam" id="PF17217">
    <property type="entry name" value="UPA"/>
    <property type="match status" value="1"/>
</dbReference>
<dbReference type="STRING" id="46731.A0A3M6TFZ3"/>
<dbReference type="Proteomes" id="UP000275408">
    <property type="component" value="Unassembled WGS sequence"/>
</dbReference>
<evidence type="ECO:0000256" key="1">
    <source>
        <dbReference type="SAM" id="MobiDB-lite"/>
    </source>
</evidence>
<name>A0A3M6TFZ3_POCDA</name>
<keyword evidence="4" id="KW-1185">Reference proteome</keyword>
<feature type="region of interest" description="Disordered" evidence="1">
    <location>
        <begin position="253"/>
        <end position="272"/>
    </location>
</feature>
<organism evidence="3 4">
    <name type="scientific">Pocillopora damicornis</name>
    <name type="common">Cauliflower coral</name>
    <name type="synonym">Millepora damicornis</name>
    <dbReference type="NCBI Taxonomy" id="46731"/>
    <lineage>
        <taxon>Eukaryota</taxon>
        <taxon>Metazoa</taxon>
        <taxon>Cnidaria</taxon>
        <taxon>Anthozoa</taxon>
        <taxon>Hexacorallia</taxon>
        <taxon>Scleractinia</taxon>
        <taxon>Astrocoeniina</taxon>
        <taxon>Pocilloporidae</taxon>
        <taxon>Pocillopora</taxon>
    </lineage>
</organism>
<proteinExistence type="predicted"/>
<gene>
    <name evidence="3" type="ORF">pdam_00014340</name>
</gene>
<feature type="compositionally biased region" description="Basic residues" evidence="1">
    <location>
        <begin position="255"/>
        <end position="272"/>
    </location>
</feature>